<feature type="region of interest" description="Disordered" evidence="1">
    <location>
        <begin position="226"/>
        <end position="251"/>
    </location>
</feature>
<evidence type="ECO:0000313" key="3">
    <source>
        <dbReference type="Proteomes" id="UP001187471"/>
    </source>
</evidence>
<keyword evidence="3" id="KW-1185">Reference proteome</keyword>
<comment type="caution">
    <text evidence="2">The sequence shown here is derived from an EMBL/GenBank/DDBJ whole genome shotgun (WGS) entry which is preliminary data.</text>
</comment>
<evidence type="ECO:0000256" key="1">
    <source>
        <dbReference type="SAM" id="MobiDB-lite"/>
    </source>
</evidence>
<feature type="non-terminal residue" evidence="2">
    <location>
        <position position="251"/>
    </location>
</feature>
<evidence type="ECO:0000313" key="2">
    <source>
        <dbReference type="EMBL" id="KAK2975071.1"/>
    </source>
</evidence>
<gene>
    <name evidence="2" type="ORF">RJ640_010044</name>
</gene>
<dbReference type="EMBL" id="JAVXUO010002243">
    <property type="protein sequence ID" value="KAK2975071.1"/>
    <property type="molecule type" value="Genomic_DNA"/>
</dbReference>
<accession>A0AA88RA12</accession>
<feature type="compositionally biased region" description="Low complexity" evidence="1">
    <location>
        <begin position="228"/>
        <end position="242"/>
    </location>
</feature>
<reference evidence="2" key="1">
    <citation type="submission" date="2022-12" db="EMBL/GenBank/DDBJ databases">
        <title>Draft genome assemblies for two species of Escallonia (Escalloniales).</title>
        <authorList>
            <person name="Chanderbali A."/>
            <person name="Dervinis C."/>
            <person name="Anghel I."/>
            <person name="Soltis D."/>
            <person name="Soltis P."/>
            <person name="Zapata F."/>
        </authorList>
    </citation>
    <scope>NUCLEOTIDE SEQUENCE</scope>
    <source>
        <strain evidence="2">UCBG92.1500</strain>
        <tissue evidence="2">Leaf</tissue>
    </source>
</reference>
<dbReference type="AlphaFoldDB" id="A0AA88RA12"/>
<protein>
    <submittedName>
        <fullName evidence="2">Uncharacterized protein</fullName>
    </submittedName>
</protein>
<dbReference type="Proteomes" id="UP001187471">
    <property type="component" value="Unassembled WGS sequence"/>
</dbReference>
<proteinExistence type="predicted"/>
<organism evidence="2 3">
    <name type="scientific">Escallonia rubra</name>
    <dbReference type="NCBI Taxonomy" id="112253"/>
    <lineage>
        <taxon>Eukaryota</taxon>
        <taxon>Viridiplantae</taxon>
        <taxon>Streptophyta</taxon>
        <taxon>Embryophyta</taxon>
        <taxon>Tracheophyta</taxon>
        <taxon>Spermatophyta</taxon>
        <taxon>Magnoliopsida</taxon>
        <taxon>eudicotyledons</taxon>
        <taxon>Gunneridae</taxon>
        <taxon>Pentapetalae</taxon>
        <taxon>asterids</taxon>
        <taxon>campanulids</taxon>
        <taxon>Escalloniales</taxon>
        <taxon>Escalloniaceae</taxon>
        <taxon>Escallonia</taxon>
    </lineage>
</organism>
<sequence length="251" mass="28665">GTTKLIDLKHTTPQEMELTSPEMWIECFFVTNFYAKQARRYWPRKFIAGKVNYADVSEITQLERNGAFKVVSSQEKNPQRPDGIDPSKAFFDKARETNGKSPIQSGTLPVNELSLKSNVHSSELFIIPRGISPEKELLSKNRALRIGRSWKGRNKEASRDGPLREKRASLRESRLIRLVALSQTTLSHLQQSLSSPPPHEERALYPCDIGSQQLALTCDRANQRQWSPNKYYPNYDPYKNNNGSTEGEKEK</sequence>
<name>A0AA88RA12_9ASTE</name>